<name>A0A939HB14_9CLOT</name>
<protein>
    <submittedName>
        <fullName evidence="1">DUF2877 domain-containing protein</fullName>
    </submittedName>
</protein>
<sequence>MRRLTCSFMDADLYVKLVNEAKNLSGRVHSVYDSVVNIRTCHGELLTLSLEKGYYIPGAFQIRETLRFSMFEDLQGKEVSVTKELLEVKGVFCVALSQAQVLYPSFRMASLRQDLPAAYAWAREHLLQIGSGGGCLAFYGSPDRADLLEKELALRIGHLRESPDFGRLLGLGRGLTPSGDDFCLGYLCMSRHFRHPVTDVWRQSLRETLLAEAMDTTDVSREMLLHGVKERYIEPLSEFCERILGGVALPECRKSMEKLLNIGSTSGTDMATGAMFALEMLLETENTGGNYGQ</sequence>
<dbReference type="EMBL" id="JAFNJU010000002">
    <property type="protein sequence ID" value="MBO1264023.1"/>
    <property type="molecule type" value="Genomic_DNA"/>
</dbReference>
<accession>A0A939HB14</accession>
<dbReference type="RefSeq" id="WP_207598546.1">
    <property type="nucleotide sequence ID" value="NZ_JAFNJU010000002.1"/>
</dbReference>
<dbReference type="Proteomes" id="UP000664218">
    <property type="component" value="Unassembled WGS sequence"/>
</dbReference>
<reference evidence="1" key="1">
    <citation type="submission" date="2021-03" db="EMBL/GenBank/DDBJ databases">
        <title>Proteiniclasticum marinus sp. nov., isolated from tidal flat sediment.</title>
        <authorList>
            <person name="Namirimu T."/>
            <person name="Yang J.-A."/>
            <person name="Yang S.-H."/>
            <person name="Kim Y.-J."/>
            <person name="Kwon K.K."/>
        </authorList>
    </citation>
    <scope>NUCLEOTIDE SEQUENCE</scope>
    <source>
        <strain evidence="1">SCR006</strain>
    </source>
</reference>
<comment type="caution">
    <text evidence="1">The sequence shown here is derived from an EMBL/GenBank/DDBJ whole genome shotgun (WGS) entry which is preliminary data.</text>
</comment>
<evidence type="ECO:0000313" key="1">
    <source>
        <dbReference type="EMBL" id="MBO1264023.1"/>
    </source>
</evidence>
<evidence type="ECO:0000313" key="2">
    <source>
        <dbReference type="Proteomes" id="UP000664218"/>
    </source>
</evidence>
<proteinExistence type="predicted"/>
<dbReference type="Pfam" id="PF11392">
    <property type="entry name" value="AllH"/>
    <property type="match status" value="1"/>
</dbReference>
<keyword evidence="2" id="KW-1185">Reference proteome</keyword>
<gene>
    <name evidence="1" type="ORF">J3A84_03065</name>
</gene>
<dbReference type="AlphaFoldDB" id="A0A939HB14"/>
<organism evidence="1 2">
    <name type="scientific">Proteiniclasticum aestuarii</name>
    <dbReference type="NCBI Taxonomy" id="2817862"/>
    <lineage>
        <taxon>Bacteria</taxon>
        <taxon>Bacillati</taxon>
        <taxon>Bacillota</taxon>
        <taxon>Clostridia</taxon>
        <taxon>Eubacteriales</taxon>
        <taxon>Clostridiaceae</taxon>
        <taxon>Proteiniclasticum</taxon>
    </lineage>
</organism>
<dbReference type="InterPro" id="IPR021530">
    <property type="entry name" value="AllH-like"/>
</dbReference>